<evidence type="ECO:0000256" key="2">
    <source>
        <dbReference type="ARBA" id="ARBA00001947"/>
    </source>
</evidence>
<keyword evidence="8" id="KW-0255">Endonuclease</keyword>
<comment type="similarity">
    <text evidence="3">Belongs to the RNase Z family.</text>
</comment>
<name>A0A7R9MTF5_9ACAR</name>
<dbReference type="Gene3D" id="3.60.15.10">
    <property type="entry name" value="Ribonuclease Z/Hydroxyacylglutathione hydrolase-like"/>
    <property type="match status" value="1"/>
</dbReference>
<keyword evidence="5" id="KW-0819">tRNA processing</keyword>
<keyword evidence="13" id="KW-1185">Reference proteome</keyword>
<dbReference type="EMBL" id="CAJPVJ010046467">
    <property type="protein sequence ID" value="CAG2182612.1"/>
    <property type="molecule type" value="Genomic_DNA"/>
</dbReference>
<evidence type="ECO:0000259" key="11">
    <source>
        <dbReference type="Pfam" id="PF13691"/>
    </source>
</evidence>
<dbReference type="GO" id="GO:0005739">
    <property type="term" value="C:mitochondrion"/>
    <property type="evidence" value="ECO:0007669"/>
    <property type="project" value="TreeGrafter"/>
</dbReference>
<dbReference type="Pfam" id="PF13691">
    <property type="entry name" value="Lactamase_B_4"/>
    <property type="match status" value="1"/>
</dbReference>
<protein>
    <recommendedName>
        <fullName evidence="4">ribonuclease Z</fullName>
        <ecNumber evidence="4">3.1.26.11</ecNumber>
    </recommendedName>
</protein>
<evidence type="ECO:0000256" key="4">
    <source>
        <dbReference type="ARBA" id="ARBA00012477"/>
    </source>
</evidence>
<keyword evidence="7" id="KW-0479">Metal-binding</keyword>
<comment type="cofactor">
    <cofactor evidence="2">
        <name>Zn(2+)</name>
        <dbReference type="ChEBI" id="CHEBI:29105"/>
    </cofactor>
</comment>
<dbReference type="PANTHER" id="PTHR12553">
    <property type="entry name" value="ZINC PHOSPHODIESTERASE ELAC PROTEIN 2"/>
    <property type="match status" value="1"/>
</dbReference>
<evidence type="ECO:0000256" key="7">
    <source>
        <dbReference type="ARBA" id="ARBA00022723"/>
    </source>
</evidence>
<dbReference type="InterPro" id="IPR036866">
    <property type="entry name" value="RibonucZ/Hydroxyglut_hydro"/>
</dbReference>
<dbReference type="InterPro" id="IPR027794">
    <property type="entry name" value="tRNase_Z_dom"/>
</dbReference>
<dbReference type="GO" id="GO:0046872">
    <property type="term" value="F:metal ion binding"/>
    <property type="evidence" value="ECO:0007669"/>
    <property type="project" value="UniProtKB-KW"/>
</dbReference>
<keyword evidence="9" id="KW-0378">Hydrolase</keyword>
<proteinExistence type="inferred from homology"/>
<reference evidence="12" key="1">
    <citation type="submission" date="2020-11" db="EMBL/GenBank/DDBJ databases">
        <authorList>
            <person name="Tran Van P."/>
        </authorList>
    </citation>
    <scope>NUCLEOTIDE SEQUENCE</scope>
</reference>
<evidence type="ECO:0000256" key="1">
    <source>
        <dbReference type="ARBA" id="ARBA00000402"/>
    </source>
</evidence>
<dbReference type="Proteomes" id="UP000728032">
    <property type="component" value="Unassembled WGS sequence"/>
</dbReference>
<evidence type="ECO:0000256" key="10">
    <source>
        <dbReference type="ARBA" id="ARBA00022833"/>
    </source>
</evidence>
<dbReference type="PANTHER" id="PTHR12553:SF49">
    <property type="entry name" value="ZINC PHOSPHODIESTERASE ELAC PROTEIN 2"/>
    <property type="match status" value="1"/>
</dbReference>
<dbReference type="GO" id="GO:1990180">
    <property type="term" value="P:mitochondrial tRNA 3'-end processing"/>
    <property type="evidence" value="ECO:0007669"/>
    <property type="project" value="TreeGrafter"/>
</dbReference>
<keyword evidence="10" id="KW-0862">Zinc</keyword>
<evidence type="ECO:0000313" key="12">
    <source>
        <dbReference type="EMBL" id="CAD7665476.1"/>
    </source>
</evidence>
<dbReference type="EC" id="3.1.26.11" evidence="4"/>
<dbReference type="SUPFAM" id="SSF56281">
    <property type="entry name" value="Metallo-hydrolase/oxidoreductase"/>
    <property type="match status" value="1"/>
</dbReference>
<gene>
    <name evidence="12" type="ORF">ONB1V03_LOCUS22033</name>
</gene>
<organism evidence="12">
    <name type="scientific">Oppiella nova</name>
    <dbReference type="NCBI Taxonomy" id="334625"/>
    <lineage>
        <taxon>Eukaryota</taxon>
        <taxon>Metazoa</taxon>
        <taxon>Ecdysozoa</taxon>
        <taxon>Arthropoda</taxon>
        <taxon>Chelicerata</taxon>
        <taxon>Arachnida</taxon>
        <taxon>Acari</taxon>
        <taxon>Acariformes</taxon>
        <taxon>Sarcoptiformes</taxon>
        <taxon>Oribatida</taxon>
        <taxon>Brachypylina</taxon>
        <taxon>Oppioidea</taxon>
        <taxon>Oppiidae</taxon>
        <taxon>Oppiella</taxon>
    </lineage>
</organism>
<feature type="domain" description="tRNase Z endonuclease" evidence="11">
    <location>
        <begin position="69"/>
        <end position="115"/>
    </location>
</feature>
<evidence type="ECO:0000256" key="5">
    <source>
        <dbReference type="ARBA" id="ARBA00022694"/>
    </source>
</evidence>
<sequence>MNCWRHLSYNRLNTILNEEEVVKDKSLLHEKRSDNGTKTPKKTSKNILPSDEFHLSILGNGSKGNPRALYVWTNGNTYLFNCGDGTQRMANEHKHKLSKLENVFITRRCVENMSGLIGLALTCQDIGVSHNGLTLHGPLDTDCLINRYHDISAEVKIQTNSYIDYNFEDTDLVVKCVPIYPSVAVENSVKTSKTLSKDPNDISFVYICKLKDRP</sequence>
<evidence type="ECO:0000313" key="13">
    <source>
        <dbReference type="Proteomes" id="UP000728032"/>
    </source>
</evidence>
<comment type="catalytic activity">
    <reaction evidence="1">
        <text>Endonucleolytic cleavage of RNA, removing extra 3' nucleotides from tRNA precursor, generating 3' termini of tRNAs. A 3'-hydroxy group is left at the tRNA terminus and a 5'-phosphoryl group is left at the trailer molecule.</text>
        <dbReference type="EC" id="3.1.26.11"/>
    </reaction>
</comment>
<accession>A0A7R9MTF5</accession>
<evidence type="ECO:0000256" key="8">
    <source>
        <dbReference type="ARBA" id="ARBA00022759"/>
    </source>
</evidence>
<dbReference type="EMBL" id="OC961292">
    <property type="protein sequence ID" value="CAD7665476.1"/>
    <property type="molecule type" value="Genomic_DNA"/>
</dbReference>
<dbReference type="GO" id="GO:0042781">
    <property type="term" value="F:3'-tRNA processing endoribonuclease activity"/>
    <property type="evidence" value="ECO:0007669"/>
    <property type="project" value="UniProtKB-EC"/>
</dbReference>
<dbReference type="AlphaFoldDB" id="A0A7R9MTF5"/>
<evidence type="ECO:0000256" key="3">
    <source>
        <dbReference type="ARBA" id="ARBA00007823"/>
    </source>
</evidence>
<evidence type="ECO:0000256" key="9">
    <source>
        <dbReference type="ARBA" id="ARBA00022801"/>
    </source>
</evidence>
<dbReference type="OrthoDB" id="527344at2759"/>
<feature type="non-terminal residue" evidence="12">
    <location>
        <position position="214"/>
    </location>
</feature>
<keyword evidence="6" id="KW-0540">Nuclease</keyword>
<dbReference type="InterPro" id="IPR047151">
    <property type="entry name" value="RNZ2-like"/>
</dbReference>
<evidence type="ECO:0000256" key="6">
    <source>
        <dbReference type="ARBA" id="ARBA00022722"/>
    </source>
</evidence>